<feature type="domain" description="PE" evidence="1">
    <location>
        <begin position="4"/>
        <end position="94"/>
    </location>
</feature>
<proteinExistence type="predicted"/>
<dbReference type="STRING" id="243061.AWC25_16865"/>
<evidence type="ECO:0000259" key="2">
    <source>
        <dbReference type="Pfam" id="PF12484"/>
    </source>
</evidence>
<dbReference type="AlphaFoldDB" id="A0A1E3SNS1"/>
<sequence>MSFLTTVTEELLAAQGQLEAINANLAAQNAGAAAATTVVAPAALDPVSAQQATIFSAFGTTYQTTAADAQTQLETYTTNLGVSSTSYSDTEATNAAAAALSEGSQQFSTLSDPVSQIQAAGPGTTIVDILQWLLGGTGNNTNPAMLGGIFGLSSNSANILNIGSGNWASAASALLGMAGGGLLPAGSDTIGDAAAAAALASETTPVEAGVGGMAGMGGMPVAAMGQGTLVGNLSAPPTWAGGQVTPVVGTSTTPLQTVGWTGAAPQTSSVVPGMPGMVGGTGRASTGFGAPRYGVKPIVMPKSTAV</sequence>
<dbReference type="Proteomes" id="UP000094224">
    <property type="component" value="Unassembled WGS sequence"/>
</dbReference>
<accession>A0A1E3SNS1</accession>
<dbReference type="Pfam" id="PF00934">
    <property type="entry name" value="PE"/>
    <property type="match status" value="1"/>
</dbReference>
<evidence type="ECO:0000313" key="4">
    <source>
        <dbReference type="Proteomes" id="UP000094224"/>
    </source>
</evidence>
<dbReference type="SUPFAM" id="SSF140459">
    <property type="entry name" value="PE/PPE dimer-like"/>
    <property type="match status" value="1"/>
</dbReference>
<protein>
    <submittedName>
        <fullName evidence="3">PE family protein</fullName>
    </submittedName>
</protein>
<reference evidence="4" key="1">
    <citation type="submission" date="2016-09" db="EMBL/GenBank/DDBJ databases">
        <authorList>
            <person name="Greninger A.L."/>
            <person name="Jerome K.R."/>
            <person name="Mcnair B."/>
            <person name="Wallis C."/>
            <person name="Fang F."/>
        </authorList>
    </citation>
    <scope>NUCLEOTIDE SEQUENCE [LARGE SCALE GENOMIC DNA]</scope>
    <source>
        <strain evidence="4">BC1_M4</strain>
    </source>
</reference>
<dbReference type="InterPro" id="IPR038332">
    <property type="entry name" value="PPE_sf"/>
</dbReference>
<evidence type="ECO:0000259" key="1">
    <source>
        <dbReference type="Pfam" id="PF00934"/>
    </source>
</evidence>
<dbReference type="RefSeq" id="WP_069402074.1">
    <property type="nucleotide sequence ID" value="NZ_JACKTB010000097.1"/>
</dbReference>
<keyword evidence="4" id="KW-1185">Reference proteome</keyword>
<gene>
    <name evidence="3" type="ORF">BHQ21_20240</name>
</gene>
<evidence type="ECO:0000313" key="3">
    <source>
        <dbReference type="EMBL" id="ODR03835.1"/>
    </source>
</evidence>
<comment type="caution">
    <text evidence="3">The sequence shown here is derived from an EMBL/GenBank/DDBJ whole genome shotgun (WGS) entry which is preliminary data.</text>
</comment>
<organism evidence="3 4">
    <name type="scientific">Mycobacterium sherrisii</name>
    <dbReference type="NCBI Taxonomy" id="243061"/>
    <lineage>
        <taxon>Bacteria</taxon>
        <taxon>Bacillati</taxon>
        <taxon>Actinomycetota</taxon>
        <taxon>Actinomycetes</taxon>
        <taxon>Mycobacteriales</taxon>
        <taxon>Mycobacteriaceae</taxon>
        <taxon>Mycobacterium</taxon>
        <taxon>Mycobacterium simiae complex</taxon>
    </lineage>
</organism>
<dbReference type="InterPro" id="IPR022171">
    <property type="entry name" value="PPE_C"/>
</dbReference>
<dbReference type="Pfam" id="PF12484">
    <property type="entry name" value="PPE-SVP"/>
    <property type="match status" value="1"/>
</dbReference>
<name>A0A1E3SNS1_9MYCO</name>
<dbReference type="EMBL" id="MIHC01000040">
    <property type="protein sequence ID" value="ODR03835.1"/>
    <property type="molecule type" value="Genomic_DNA"/>
</dbReference>
<dbReference type="OrthoDB" id="4764762at2"/>
<feature type="domain" description="PPE family C-terminal" evidence="2">
    <location>
        <begin position="222"/>
        <end position="302"/>
    </location>
</feature>
<dbReference type="Gene3D" id="1.10.287.850">
    <property type="entry name" value="HP0062-like domain"/>
    <property type="match status" value="1"/>
</dbReference>
<dbReference type="InterPro" id="IPR000084">
    <property type="entry name" value="PE-PGRS_N"/>
</dbReference>